<keyword evidence="1" id="KW-0812">Transmembrane</keyword>
<keyword evidence="1" id="KW-1133">Transmembrane helix</keyword>
<feature type="transmembrane region" description="Helical" evidence="1">
    <location>
        <begin position="44"/>
        <end position="61"/>
    </location>
</feature>
<accession>A0A3P3RJT2</accession>
<evidence type="ECO:0008006" key="4">
    <source>
        <dbReference type="Google" id="ProtNLM"/>
    </source>
</evidence>
<dbReference type="OrthoDB" id="271681at2157"/>
<dbReference type="RefSeq" id="WP_124953628.1">
    <property type="nucleotide sequence ID" value="NZ_RRCH01000003.1"/>
</dbReference>
<reference evidence="2 3" key="1">
    <citation type="submission" date="2018-11" db="EMBL/GenBank/DDBJ databases">
        <title>Taxonoimc description of Halomarina strain SPP-AMP-1.</title>
        <authorList>
            <person name="Pal Y."/>
            <person name="Srinivasana K."/>
            <person name="Verma A."/>
            <person name="Kumar P."/>
        </authorList>
    </citation>
    <scope>NUCLEOTIDE SEQUENCE [LARGE SCALE GENOMIC DNA]</scope>
    <source>
        <strain evidence="2 3">SPP-AMP-1</strain>
    </source>
</reference>
<dbReference type="InterPro" id="IPR055898">
    <property type="entry name" value="DUF7475"/>
</dbReference>
<keyword evidence="3" id="KW-1185">Reference proteome</keyword>
<sequence length="90" mass="9738">MSRPETNTESLTTLHWIAIGLTIITGVIHLVLGIMAFPGVLPTAFLLAGIGFFAGIGLLLLGYRRSLYIVGVPFVAVQIVLYLWINQRAG</sequence>
<evidence type="ECO:0000313" key="2">
    <source>
        <dbReference type="EMBL" id="RRJ33761.1"/>
    </source>
</evidence>
<dbReference type="Pfam" id="PF24287">
    <property type="entry name" value="DUF7475"/>
    <property type="match status" value="1"/>
</dbReference>
<comment type="caution">
    <text evidence="2">The sequence shown here is derived from an EMBL/GenBank/DDBJ whole genome shotgun (WGS) entry which is preliminary data.</text>
</comment>
<evidence type="ECO:0000256" key="1">
    <source>
        <dbReference type="SAM" id="Phobius"/>
    </source>
</evidence>
<dbReference type="Proteomes" id="UP000282322">
    <property type="component" value="Unassembled WGS sequence"/>
</dbReference>
<proteinExistence type="predicted"/>
<feature type="transmembrane region" description="Helical" evidence="1">
    <location>
        <begin position="14"/>
        <end position="37"/>
    </location>
</feature>
<dbReference type="AlphaFoldDB" id="A0A3P3RJT2"/>
<protein>
    <recommendedName>
        <fullName evidence="4">DoxX family protein</fullName>
    </recommendedName>
</protein>
<dbReference type="EMBL" id="RRCH01000003">
    <property type="protein sequence ID" value="RRJ33761.1"/>
    <property type="molecule type" value="Genomic_DNA"/>
</dbReference>
<feature type="transmembrane region" description="Helical" evidence="1">
    <location>
        <begin position="67"/>
        <end position="85"/>
    </location>
</feature>
<organism evidence="2 3">
    <name type="scientific">Halocatena pleomorpha</name>
    <dbReference type="NCBI Taxonomy" id="1785090"/>
    <lineage>
        <taxon>Archaea</taxon>
        <taxon>Methanobacteriati</taxon>
        <taxon>Methanobacteriota</taxon>
        <taxon>Stenosarchaea group</taxon>
        <taxon>Halobacteria</taxon>
        <taxon>Halobacteriales</taxon>
        <taxon>Natronomonadaceae</taxon>
        <taxon>Halocatena</taxon>
    </lineage>
</organism>
<name>A0A3P3RJT2_9EURY</name>
<gene>
    <name evidence="2" type="ORF">EIK79_02940</name>
</gene>
<keyword evidence="1" id="KW-0472">Membrane</keyword>
<evidence type="ECO:0000313" key="3">
    <source>
        <dbReference type="Proteomes" id="UP000282322"/>
    </source>
</evidence>